<dbReference type="Pfam" id="PF01257">
    <property type="entry name" value="2Fe-2S_thioredx"/>
    <property type="match status" value="1"/>
</dbReference>
<dbReference type="InterPro" id="IPR041921">
    <property type="entry name" value="NuoE_N"/>
</dbReference>
<dbReference type="CDD" id="cd03064">
    <property type="entry name" value="TRX_Fd_NuoE"/>
    <property type="match status" value="1"/>
</dbReference>
<dbReference type="InterPro" id="IPR002023">
    <property type="entry name" value="NuoE-like"/>
</dbReference>
<evidence type="ECO:0000256" key="1">
    <source>
        <dbReference type="ARBA" id="ARBA00010643"/>
    </source>
</evidence>
<keyword evidence="5" id="KW-0411">Iron-sulfur</keyword>
<evidence type="ECO:0000256" key="3">
    <source>
        <dbReference type="ARBA" id="ARBA00022723"/>
    </source>
</evidence>
<reference evidence="7 8" key="1">
    <citation type="submission" date="2021-03" db="EMBL/GenBank/DDBJ databases">
        <title>Genomic Encyclopedia of Type Strains, Phase IV (KMG-IV): sequencing the most valuable type-strain genomes for metagenomic binning, comparative biology and taxonomic classification.</title>
        <authorList>
            <person name="Goeker M."/>
        </authorList>
    </citation>
    <scope>NUCLEOTIDE SEQUENCE [LARGE SCALE GENOMIC DNA]</scope>
    <source>
        <strain evidence="7 8">DSM 3984</strain>
    </source>
</reference>
<dbReference type="InterPro" id="IPR028431">
    <property type="entry name" value="NADP_DH_HndA-like"/>
</dbReference>
<proteinExistence type="inferred from homology"/>
<keyword evidence="8" id="KW-1185">Reference proteome</keyword>
<evidence type="ECO:0000313" key="7">
    <source>
        <dbReference type="EMBL" id="MBP1888800.1"/>
    </source>
</evidence>
<sequence length="163" mass="18542">MYVCTNCSDCVKFKELNEFIEAQNEEFKESLLISVLHKAQQIYGYLSEDVQKFIAKKLEIPESKVYGVVTFYSYFTTEPKGKYVISVCTGTACFVRGSGEILEEFKNKLGIKEGETTKDNLYTLDVLRCVGACSIAPVVLVNDKVYGYFKKSQVDEILNEFKE</sequence>
<evidence type="ECO:0000256" key="6">
    <source>
        <dbReference type="ARBA" id="ARBA00034078"/>
    </source>
</evidence>
<keyword evidence="3" id="KW-0479">Metal-binding</keyword>
<dbReference type="SUPFAM" id="SSF52833">
    <property type="entry name" value="Thioredoxin-like"/>
    <property type="match status" value="1"/>
</dbReference>
<dbReference type="Gene3D" id="3.40.30.10">
    <property type="entry name" value="Glutaredoxin"/>
    <property type="match status" value="1"/>
</dbReference>
<keyword evidence="4" id="KW-0408">Iron</keyword>
<dbReference type="Gene3D" id="1.10.10.1590">
    <property type="entry name" value="NADH-quinone oxidoreductase subunit E"/>
    <property type="match status" value="1"/>
</dbReference>
<dbReference type="PANTHER" id="PTHR43342:SF2">
    <property type="entry name" value="POTENTIAL NAD-REDUCING HYDROGENASE SUBUNIT"/>
    <property type="match status" value="1"/>
</dbReference>
<gene>
    <name evidence="7" type="ORF">J2Z53_000379</name>
</gene>
<dbReference type="PIRSF" id="PIRSF000216">
    <property type="entry name" value="NADH_DH_24kDa"/>
    <property type="match status" value="1"/>
</dbReference>
<keyword evidence="2" id="KW-0001">2Fe-2S</keyword>
<dbReference type="Proteomes" id="UP000783390">
    <property type="component" value="Unassembled WGS sequence"/>
</dbReference>
<accession>A0ABS4EXS8</accession>
<protein>
    <submittedName>
        <fullName evidence="7">NADH-quinone oxidoreductase subunit E</fullName>
    </submittedName>
</protein>
<dbReference type="PANTHER" id="PTHR43342">
    <property type="entry name" value="NADH-QUINONE OXIDOREDUCTASE, E SUBUNIT"/>
    <property type="match status" value="1"/>
</dbReference>
<evidence type="ECO:0000256" key="5">
    <source>
        <dbReference type="ARBA" id="ARBA00023014"/>
    </source>
</evidence>
<name>A0ABS4EXS8_9CLOT</name>
<comment type="caution">
    <text evidence="7">The sequence shown here is derived from an EMBL/GenBank/DDBJ whole genome shotgun (WGS) entry which is preliminary data.</text>
</comment>
<dbReference type="InterPro" id="IPR036249">
    <property type="entry name" value="Thioredoxin-like_sf"/>
</dbReference>
<comment type="cofactor">
    <cofactor evidence="6">
        <name>[2Fe-2S] cluster</name>
        <dbReference type="ChEBI" id="CHEBI:190135"/>
    </cofactor>
</comment>
<dbReference type="InterPro" id="IPR042128">
    <property type="entry name" value="NuoE_dom"/>
</dbReference>
<dbReference type="EMBL" id="JAGGJZ010000001">
    <property type="protein sequence ID" value="MBP1888800.1"/>
    <property type="molecule type" value="Genomic_DNA"/>
</dbReference>
<evidence type="ECO:0000313" key="8">
    <source>
        <dbReference type="Proteomes" id="UP000783390"/>
    </source>
</evidence>
<organism evidence="7 8">
    <name type="scientific">Clostridium moniliforme</name>
    <dbReference type="NCBI Taxonomy" id="39489"/>
    <lineage>
        <taxon>Bacteria</taxon>
        <taxon>Bacillati</taxon>
        <taxon>Bacillota</taxon>
        <taxon>Clostridia</taxon>
        <taxon>Eubacteriales</taxon>
        <taxon>Clostridiaceae</taxon>
        <taxon>Clostridium</taxon>
    </lineage>
</organism>
<evidence type="ECO:0000256" key="2">
    <source>
        <dbReference type="ARBA" id="ARBA00022714"/>
    </source>
</evidence>
<evidence type="ECO:0000256" key="4">
    <source>
        <dbReference type="ARBA" id="ARBA00023004"/>
    </source>
</evidence>
<dbReference type="NCBIfam" id="TIGR01958">
    <property type="entry name" value="nuoE_fam"/>
    <property type="match status" value="1"/>
</dbReference>
<comment type="similarity">
    <text evidence="1">Belongs to the complex I 24 kDa subunit family.</text>
</comment>